<protein>
    <recommendedName>
        <fullName evidence="3">Signal transduction histidine kinase dimerisation/phosphoacceptor domain-containing protein</fullName>
    </recommendedName>
</protein>
<keyword evidence="2" id="KW-1185">Reference proteome</keyword>
<evidence type="ECO:0000313" key="2">
    <source>
        <dbReference type="Proteomes" id="UP000618754"/>
    </source>
</evidence>
<organism evidence="1 2">
    <name type="scientific">Mucilaginibacter rigui</name>
    <dbReference type="NCBI Taxonomy" id="534635"/>
    <lineage>
        <taxon>Bacteria</taxon>
        <taxon>Pseudomonadati</taxon>
        <taxon>Bacteroidota</taxon>
        <taxon>Sphingobacteriia</taxon>
        <taxon>Sphingobacteriales</taxon>
        <taxon>Sphingobacteriaceae</taxon>
        <taxon>Mucilaginibacter</taxon>
    </lineage>
</organism>
<comment type="caution">
    <text evidence="1">The sequence shown here is derived from an EMBL/GenBank/DDBJ whole genome shotgun (WGS) entry which is preliminary data.</text>
</comment>
<evidence type="ECO:0008006" key="3">
    <source>
        <dbReference type="Google" id="ProtNLM"/>
    </source>
</evidence>
<name>A0ABR7X3D1_9SPHI</name>
<sequence length="69" mass="7800">MAHHDATNPANSKVFDLLKHDIRNQLSNIQLALEGLKYEVDDPKGDLNLYFDSLSQSAKKIDELLDGFK</sequence>
<gene>
    <name evidence="1" type="ORF">IDJ75_07400</name>
</gene>
<dbReference type="RefSeq" id="WP_191174996.1">
    <property type="nucleotide sequence ID" value="NZ_JACWMW010000002.1"/>
</dbReference>
<reference evidence="1 2" key="1">
    <citation type="submission" date="2020-09" db="EMBL/GenBank/DDBJ databases">
        <title>Novel species of Mucilaginibacter isolated from a glacier on the Tibetan Plateau.</title>
        <authorList>
            <person name="Liu Q."/>
            <person name="Xin Y.-H."/>
        </authorList>
    </citation>
    <scope>NUCLEOTIDE SEQUENCE [LARGE SCALE GENOMIC DNA]</scope>
    <source>
        <strain evidence="1 2">CGMCC 1.13878</strain>
    </source>
</reference>
<proteinExistence type="predicted"/>
<dbReference type="Proteomes" id="UP000618754">
    <property type="component" value="Unassembled WGS sequence"/>
</dbReference>
<accession>A0ABR7X3D1</accession>
<evidence type="ECO:0000313" key="1">
    <source>
        <dbReference type="EMBL" id="MBD1385099.1"/>
    </source>
</evidence>
<dbReference type="EMBL" id="JACWMW010000002">
    <property type="protein sequence ID" value="MBD1385099.1"/>
    <property type="molecule type" value="Genomic_DNA"/>
</dbReference>